<evidence type="ECO:0000256" key="3">
    <source>
        <dbReference type="ARBA" id="ARBA00022771"/>
    </source>
</evidence>
<sequence>MDSSDRQEISIKKEPLEGEDEARTGTDVVSTDISAAVPTTTAPIRYVSRRGRPPGGGYSMKAPTHYVRFSSTPLTGGSSSSSSGSSDTTSGVSDLSPQRIMQLAGGATSESLELGRFGIHPSFDAEKNSFRCEGCDVVFSSRDTYAMHMLLRAKNESCVALPTSAISANPENPTPREKFERELRQKAMITALRSQAEAMSKAAAALLPKSLLQETVPPQSSALVNAATPVTLPSIKDEVSRSGIRSSNNGSSSFSDMAGRSLGFNSLLALDAYSLYVDPSQYRRFLVDYGLQASSSAATLNNSALTAMMEQFACGVCGELFGNKDALAMHMMFHTREDGEGEDLKSKLRLRAPWTPDSSTLPSGTSLLMGPSGLCTSVSKSSSVPETNNNSMNDSERGGKKREERQLTAERVAELKRMAIESSLKKPTIESIPGSFGTSSQRSRSVIEDSTVTSTAQPRPLSADDARRLGMSSVPRESYDLGKPTRCWSSDTRPYRKRHSSNRDSYLNPARTLRNDMCPRKIGRWGSSKFPCDQKGPRSFKVCDNHVSSATGPQDSDETSEESPNETNQTHDPKSYFSAEGRDLYGRNEKGFPYLDAIMSQEAELVPVDGLETEKDSEDGEETVNQRCKSLGSGEDAQRSNTNSEETASAIDFSLGTQRKLRNGSEYSGIDRYLGQNGGFLFGPNNRNFSQLYGHSSREAQRSSVSPKFPYDTGTTFSSTMSTQSAAPHTTDSPLPGPSSRVGEARYCPHCEILFLDVTLFHLHMGLHNVNNPWQCNTCGLACSGRLEFNTHVLHY</sequence>
<dbReference type="GO" id="GO:0000981">
    <property type="term" value="F:DNA-binding transcription factor activity, RNA polymerase II-specific"/>
    <property type="evidence" value="ECO:0007669"/>
    <property type="project" value="TreeGrafter"/>
</dbReference>
<dbReference type="InterPro" id="IPR013087">
    <property type="entry name" value="Znf_C2H2_type"/>
</dbReference>
<dbReference type="PROSITE" id="PS50157">
    <property type="entry name" value="ZINC_FINGER_C2H2_2"/>
    <property type="match status" value="1"/>
</dbReference>
<evidence type="ECO:0000313" key="10">
    <source>
        <dbReference type="Proteomes" id="UP000735302"/>
    </source>
</evidence>
<feature type="compositionally biased region" description="Basic and acidic residues" evidence="7">
    <location>
        <begin position="394"/>
        <end position="406"/>
    </location>
</feature>
<keyword evidence="3 6" id="KW-0863">Zinc-finger</keyword>
<dbReference type="EMBL" id="BLXT01001295">
    <property type="protein sequence ID" value="GFN84339.1"/>
    <property type="molecule type" value="Genomic_DNA"/>
</dbReference>
<dbReference type="PANTHER" id="PTHR24396:SF19">
    <property type="entry name" value="FI01119P"/>
    <property type="match status" value="1"/>
</dbReference>
<dbReference type="GO" id="GO:0005634">
    <property type="term" value="C:nucleus"/>
    <property type="evidence" value="ECO:0007669"/>
    <property type="project" value="UniProtKB-SubCell"/>
</dbReference>
<feature type="region of interest" description="Disordered" evidence="7">
    <location>
        <begin position="376"/>
        <end position="406"/>
    </location>
</feature>
<dbReference type="InterPro" id="IPR051643">
    <property type="entry name" value="Transcr_Reg_ZincFinger"/>
</dbReference>
<keyword evidence="4" id="KW-0862">Zinc</keyword>
<dbReference type="InterPro" id="IPR036236">
    <property type="entry name" value="Znf_C2H2_sf"/>
</dbReference>
<evidence type="ECO:0000256" key="7">
    <source>
        <dbReference type="SAM" id="MobiDB-lite"/>
    </source>
</evidence>
<dbReference type="SUPFAM" id="SSF57667">
    <property type="entry name" value="beta-beta-alpha zinc fingers"/>
    <property type="match status" value="2"/>
</dbReference>
<dbReference type="SMART" id="SM00355">
    <property type="entry name" value="ZnF_C2H2"/>
    <property type="match status" value="4"/>
</dbReference>
<keyword evidence="10" id="KW-1185">Reference proteome</keyword>
<comment type="caution">
    <text evidence="9">The sequence shown here is derived from an EMBL/GenBank/DDBJ whole genome shotgun (WGS) entry which is preliminary data.</text>
</comment>
<feature type="region of interest" description="Disordered" evidence="7">
    <location>
        <begin position="426"/>
        <end position="512"/>
    </location>
</feature>
<feature type="compositionally biased region" description="Polar residues" evidence="7">
    <location>
        <begin position="436"/>
        <end position="457"/>
    </location>
</feature>
<organism evidence="9 10">
    <name type="scientific">Plakobranchus ocellatus</name>
    <dbReference type="NCBI Taxonomy" id="259542"/>
    <lineage>
        <taxon>Eukaryota</taxon>
        <taxon>Metazoa</taxon>
        <taxon>Spiralia</taxon>
        <taxon>Lophotrochozoa</taxon>
        <taxon>Mollusca</taxon>
        <taxon>Gastropoda</taxon>
        <taxon>Heterobranchia</taxon>
        <taxon>Euthyneura</taxon>
        <taxon>Panpulmonata</taxon>
        <taxon>Sacoglossa</taxon>
        <taxon>Placobranchoidea</taxon>
        <taxon>Plakobranchidae</taxon>
        <taxon>Plakobranchus</taxon>
    </lineage>
</organism>
<feature type="domain" description="C2H2-type" evidence="8">
    <location>
        <begin position="312"/>
        <end position="339"/>
    </location>
</feature>
<reference evidence="9 10" key="1">
    <citation type="journal article" date="2021" name="Elife">
        <title>Chloroplast acquisition without the gene transfer in kleptoplastic sea slugs, Plakobranchus ocellatus.</title>
        <authorList>
            <person name="Maeda T."/>
            <person name="Takahashi S."/>
            <person name="Yoshida T."/>
            <person name="Shimamura S."/>
            <person name="Takaki Y."/>
            <person name="Nagai Y."/>
            <person name="Toyoda A."/>
            <person name="Suzuki Y."/>
            <person name="Arimoto A."/>
            <person name="Ishii H."/>
            <person name="Satoh N."/>
            <person name="Nishiyama T."/>
            <person name="Hasebe M."/>
            <person name="Maruyama T."/>
            <person name="Minagawa J."/>
            <person name="Obokata J."/>
            <person name="Shigenobu S."/>
        </authorList>
    </citation>
    <scope>NUCLEOTIDE SEQUENCE [LARGE SCALE GENOMIC DNA]</scope>
</reference>
<protein>
    <submittedName>
        <fullName evidence="9">Zinc finger protein 423-like</fullName>
    </submittedName>
</protein>
<dbReference type="Proteomes" id="UP000735302">
    <property type="component" value="Unassembled WGS sequence"/>
</dbReference>
<evidence type="ECO:0000256" key="6">
    <source>
        <dbReference type="PROSITE-ProRule" id="PRU00042"/>
    </source>
</evidence>
<dbReference type="GO" id="GO:0000978">
    <property type="term" value="F:RNA polymerase II cis-regulatory region sequence-specific DNA binding"/>
    <property type="evidence" value="ECO:0007669"/>
    <property type="project" value="TreeGrafter"/>
</dbReference>
<feature type="region of interest" description="Disordered" evidence="7">
    <location>
        <begin position="1"/>
        <end position="96"/>
    </location>
</feature>
<accession>A0AAV3YPE3</accession>
<dbReference type="AlphaFoldDB" id="A0AAV3YPE3"/>
<evidence type="ECO:0000256" key="2">
    <source>
        <dbReference type="ARBA" id="ARBA00022723"/>
    </source>
</evidence>
<evidence type="ECO:0000256" key="4">
    <source>
        <dbReference type="ARBA" id="ARBA00022833"/>
    </source>
</evidence>
<feature type="compositionally biased region" description="Polar residues" evidence="7">
    <location>
        <begin position="27"/>
        <end position="42"/>
    </location>
</feature>
<feature type="compositionally biased region" description="Basic and acidic residues" evidence="7">
    <location>
        <begin position="569"/>
        <end position="584"/>
    </location>
</feature>
<feature type="compositionally biased region" description="Polar residues" evidence="7">
    <location>
        <begin position="376"/>
        <end position="393"/>
    </location>
</feature>
<dbReference type="PANTHER" id="PTHR24396">
    <property type="entry name" value="ZINC FINGER PROTEIN"/>
    <property type="match status" value="1"/>
</dbReference>
<feature type="compositionally biased region" description="Polar residues" evidence="7">
    <location>
        <begin position="713"/>
        <end position="733"/>
    </location>
</feature>
<dbReference type="GO" id="GO:0008270">
    <property type="term" value="F:zinc ion binding"/>
    <property type="evidence" value="ECO:0007669"/>
    <property type="project" value="UniProtKB-KW"/>
</dbReference>
<proteinExistence type="predicted"/>
<comment type="subcellular location">
    <subcellularLocation>
        <location evidence="1">Nucleus</location>
    </subcellularLocation>
</comment>
<keyword evidence="5" id="KW-0539">Nucleus</keyword>
<feature type="compositionally biased region" description="Acidic residues" evidence="7">
    <location>
        <begin position="555"/>
        <end position="564"/>
    </location>
</feature>
<feature type="compositionally biased region" description="Basic and acidic residues" evidence="7">
    <location>
        <begin position="1"/>
        <end position="24"/>
    </location>
</feature>
<evidence type="ECO:0000259" key="8">
    <source>
        <dbReference type="PROSITE" id="PS50157"/>
    </source>
</evidence>
<feature type="region of interest" description="Disordered" evidence="7">
    <location>
        <begin position="612"/>
        <end position="651"/>
    </location>
</feature>
<dbReference type="PROSITE" id="PS00028">
    <property type="entry name" value="ZINC_FINGER_C2H2_1"/>
    <property type="match status" value="2"/>
</dbReference>
<gene>
    <name evidence="9" type="ORF">PoB_001084500</name>
</gene>
<evidence type="ECO:0000313" key="9">
    <source>
        <dbReference type="EMBL" id="GFN84339.1"/>
    </source>
</evidence>
<evidence type="ECO:0000256" key="5">
    <source>
        <dbReference type="ARBA" id="ARBA00023242"/>
    </source>
</evidence>
<evidence type="ECO:0000256" key="1">
    <source>
        <dbReference type="ARBA" id="ARBA00004123"/>
    </source>
</evidence>
<keyword evidence="2" id="KW-0479">Metal-binding</keyword>
<feature type="region of interest" description="Disordered" evidence="7">
    <location>
        <begin position="695"/>
        <end position="739"/>
    </location>
</feature>
<feature type="compositionally biased region" description="Low complexity" evidence="7">
    <location>
        <begin position="70"/>
        <end position="96"/>
    </location>
</feature>
<name>A0AAV3YPE3_9GAST</name>
<feature type="region of interest" description="Disordered" evidence="7">
    <location>
        <begin position="541"/>
        <end position="584"/>
    </location>
</feature>